<keyword evidence="9 12" id="KW-0496">Mitochondrion</keyword>
<comment type="similarity">
    <text evidence="2 12">Belongs to the ATPase protein 8 family.</text>
</comment>
<dbReference type="Pfam" id="PF00895">
    <property type="entry name" value="ATP-synt_8"/>
    <property type="match status" value="1"/>
</dbReference>
<accession>A0A1W5PPG2</accession>
<evidence type="ECO:0000256" key="6">
    <source>
        <dbReference type="ARBA" id="ARBA00022781"/>
    </source>
</evidence>
<reference evidence="14" key="1">
    <citation type="submission" date="2016-04" db="EMBL/GenBank/DDBJ databases">
        <title>The complete mitochondrial genome of Salamandra salamandra (Amphibia: Urodela: Salamandridae).</title>
        <authorList>
            <person name="Mulder K.P."/>
            <person name="Lourenco A."/>
            <person name="Carneiro M."/>
            <person name="Velo-Anton G."/>
        </authorList>
    </citation>
    <scope>NUCLEOTIDE SEQUENCE</scope>
    <source>
        <tissue evidence="14">Muscle</tissue>
    </source>
</reference>
<dbReference type="PANTHER" id="PTHR39937">
    <property type="entry name" value="ATP SYNTHASE PROTEIN 8"/>
    <property type="match status" value="1"/>
</dbReference>
<evidence type="ECO:0000256" key="13">
    <source>
        <dbReference type="SAM" id="Phobius"/>
    </source>
</evidence>
<evidence type="ECO:0000256" key="7">
    <source>
        <dbReference type="ARBA" id="ARBA00022989"/>
    </source>
</evidence>
<keyword evidence="8 12" id="KW-0406">Ion transport</keyword>
<keyword evidence="7 13" id="KW-1133">Transmembrane helix</keyword>
<evidence type="ECO:0000256" key="12">
    <source>
        <dbReference type="RuleBase" id="RU003661"/>
    </source>
</evidence>
<dbReference type="PANTHER" id="PTHR39937:SF1">
    <property type="entry name" value="ATP SYNTHASE PROTEIN 8"/>
    <property type="match status" value="1"/>
</dbReference>
<dbReference type="GO" id="GO:0015986">
    <property type="term" value="P:proton motive force-driven ATP synthesis"/>
    <property type="evidence" value="ECO:0007669"/>
    <property type="project" value="InterPro"/>
</dbReference>
<dbReference type="GO" id="GO:0031966">
    <property type="term" value="C:mitochondrial membrane"/>
    <property type="evidence" value="ECO:0007669"/>
    <property type="project" value="UniProtKB-SubCell"/>
</dbReference>
<keyword evidence="4 12" id="KW-0138">CF(0)</keyword>
<dbReference type="GO" id="GO:0045259">
    <property type="term" value="C:proton-transporting ATP synthase complex"/>
    <property type="evidence" value="ECO:0007669"/>
    <property type="project" value="UniProtKB-KW"/>
</dbReference>
<keyword evidence="11" id="KW-0066">ATP synthesis</keyword>
<evidence type="ECO:0000313" key="14">
    <source>
        <dbReference type="EMBL" id="AOX13272.1"/>
    </source>
</evidence>
<evidence type="ECO:0000256" key="3">
    <source>
        <dbReference type="ARBA" id="ARBA00022448"/>
    </source>
</evidence>
<evidence type="ECO:0000256" key="11">
    <source>
        <dbReference type="ARBA" id="ARBA00023310"/>
    </source>
</evidence>
<evidence type="ECO:0000256" key="4">
    <source>
        <dbReference type="ARBA" id="ARBA00022547"/>
    </source>
</evidence>
<organism evidence="14">
    <name type="scientific">Salamandra salamandra gallaica</name>
    <name type="common">Portugese fire salamander</name>
    <dbReference type="NCBI Taxonomy" id="126663"/>
    <lineage>
        <taxon>Eukaryota</taxon>
        <taxon>Metazoa</taxon>
        <taxon>Chordata</taxon>
        <taxon>Craniata</taxon>
        <taxon>Vertebrata</taxon>
        <taxon>Euteleostomi</taxon>
        <taxon>Amphibia</taxon>
        <taxon>Batrachia</taxon>
        <taxon>Caudata</taxon>
        <taxon>Salamandroidea</taxon>
        <taxon>Salamandridae</taxon>
        <taxon>Salamandrinae</taxon>
        <taxon>Salamandra</taxon>
    </lineage>
</organism>
<evidence type="ECO:0000256" key="8">
    <source>
        <dbReference type="ARBA" id="ARBA00023065"/>
    </source>
</evidence>
<dbReference type="InterPro" id="IPR001421">
    <property type="entry name" value="ATP8_metazoa"/>
</dbReference>
<proteinExistence type="inferred from homology"/>
<evidence type="ECO:0000256" key="1">
    <source>
        <dbReference type="ARBA" id="ARBA00004304"/>
    </source>
</evidence>
<evidence type="ECO:0000256" key="5">
    <source>
        <dbReference type="ARBA" id="ARBA00022692"/>
    </source>
</evidence>
<keyword evidence="5 12" id="KW-0812">Transmembrane</keyword>
<geneLocation type="mitochondrion" evidence="14"/>
<dbReference type="EMBL" id="KX094979">
    <property type="protein sequence ID" value="AOX13272.1"/>
    <property type="molecule type" value="Genomic_DNA"/>
</dbReference>
<evidence type="ECO:0000256" key="10">
    <source>
        <dbReference type="ARBA" id="ARBA00023136"/>
    </source>
</evidence>
<keyword evidence="6 12" id="KW-0375">Hydrogen ion transport</keyword>
<dbReference type="AlphaFoldDB" id="A0A1W5PPG2"/>
<evidence type="ECO:0000256" key="2">
    <source>
        <dbReference type="ARBA" id="ARBA00008892"/>
    </source>
</evidence>
<keyword evidence="10 13" id="KW-0472">Membrane</keyword>
<protein>
    <recommendedName>
        <fullName evidence="12">ATP synthase complex subunit 8</fullName>
    </recommendedName>
</protein>
<dbReference type="GO" id="GO:0015078">
    <property type="term" value="F:proton transmembrane transporter activity"/>
    <property type="evidence" value="ECO:0007669"/>
    <property type="project" value="InterPro"/>
</dbReference>
<feature type="transmembrane region" description="Helical" evidence="13">
    <location>
        <begin position="6"/>
        <end position="24"/>
    </location>
</feature>
<evidence type="ECO:0000256" key="9">
    <source>
        <dbReference type="ARBA" id="ARBA00023128"/>
    </source>
</evidence>
<sequence>MPQLNPGPWFAIFLSSWIIYLTILTSKMNNFKYQNDPVLQDMKKENPQPWNWPWI</sequence>
<keyword evidence="3 12" id="KW-0813">Transport</keyword>
<dbReference type="InterPro" id="IPR050635">
    <property type="entry name" value="ATPase_protein_8"/>
</dbReference>
<name>A0A1W5PPG2_SALSL</name>
<gene>
    <name evidence="14" type="primary">ATP8</name>
</gene>
<comment type="subcellular location">
    <subcellularLocation>
        <location evidence="1 12">Mitochondrion membrane</location>
        <topology evidence="1 12">Single-pass membrane protein</topology>
    </subcellularLocation>
</comment>